<organism evidence="9 10">
    <name type="scientific">Rhizobium azibense</name>
    <dbReference type="NCBI Taxonomy" id="1136135"/>
    <lineage>
        <taxon>Bacteria</taxon>
        <taxon>Pseudomonadati</taxon>
        <taxon>Pseudomonadota</taxon>
        <taxon>Alphaproteobacteria</taxon>
        <taxon>Hyphomicrobiales</taxon>
        <taxon>Rhizobiaceae</taxon>
        <taxon>Rhizobium/Agrobacterium group</taxon>
        <taxon>Rhizobium</taxon>
    </lineage>
</organism>
<protein>
    <recommendedName>
        <fullName evidence="2">aspartate kinase</fullName>
        <ecNumber evidence="2">2.7.2.4</ecNumber>
    </recommendedName>
</protein>
<evidence type="ECO:0000313" key="9">
    <source>
        <dbReference type="EMBL" id="TCU32796.1"/>
    </source>
</evidence>
<evidence type="ECO:0000256" key="3">
    <source>
        <dbReference type="ARBA" id="ARBA00022679"/>
    </source>
</evidence>
<dbReference type="GO" id="GO:0004072">
    <property type="term" value="F:aspartate kinase activity"/>
    <property type="evidence" value="ECO:0007669"/>
    <property type="project" value="TreeGrafter"/>
</dbReference>
<dbReference type="EC" id="2.7.2.4" evidence="2"/>
<sequence length="388" mass="40852">MNVTVLKFGGSNFRHPEDFGRVARHLAKRLAAGENKIVAVVSAMAGTTDNLKTVMLGVNKQAKPSNLDAALATGEMLSACLLEAAVSRQGIPVMSLNGYSLGICTNSDFGRASIESVNPSSIIAALQENDIVIATGGQAIDQSGRLTFLGRNSSDLTAIVIASMLGERSCEIYSDVPGVYTADPYLVPGARLIPKIAYGTIARMSRYGAKVLHHRAVEYAEKNSVTIACKSLTSDGVVSGTIVTGHGNAPSVTLARDAAVLSCGSLAERNKLRALLDQQDISAICTEDNRGAGICILSDVDFALRIVALTGNRSVSVGSRTAVTELGSSTLRIHLEDDYTRAVSRAREIHERIYPGTDGKPVAPRAAKQCSAHSSLLIGTNDAPENTQ</sequence>
<dbReference type="Pfam" id="PF00696">
    <property type="entry name" value="AA_kinase"/>
    <property type="match status" value="1"/>
</dbReference>
<evidence type="ECO:0000256" key="5">
    <source>
        <dbReference type="ARBA" id="ARBA00022777"/>
    </source>
</evidence>
<dbReference type="EMBL" id="SMBK01000018">
    <property type="protein sequence ID" value="TCU32796.1"/>
    <property type="molecule type" value="Genomic_DNA"/>
</dbReference>
<accession>A0A4R3RMQ0</accession>
<dbReference type="SUPFAM" id="SSF53633">
    <property type="entry name" value="Carbamate kinase-like"/>
    <property type="match status" value="1"/>
</dbReference>
<proteinExistence type="inferred from homology"/>
<comment type="similarity">
    <text evidence="1">Belongs to the aspartokinase family.</text>
</comment>
<evidence type="ECO:0000259" key="8">
    <source>
        <dbReference type="Pfam" id="PF00696"/>
    </source>
</evidence>
<gene>
    <name evidence="9" type="ORF">EV129_11818</name>
</gene>
<dbReference type="Proteomes" id="UP000295507">
    <property type="component" value="Unassembled WGS sequence"/>
</dbReference>
<dbReference type="InterPro" id="IPR001048">
    <property type="entry name" value="Asp/Glu/Uridylate_kinase"/>
</dbReference>
<dbReference type="Gene3D" id="3.40.1160.10">
    <property type="entry name" value="Acetylglutamate kinase-like"/>
    <property type="match status" value="1"/>
</dbReference>
<dbReference type="AlphaFoldDB" id="A0A4R3RMQ0"/>
<keyword evidence="4" id="KW-0547">Nucleotide-binding</keyword>
<evidence type="ECO:0000256" key="2">
    <source>
        <dbReference type="ARBA" id="ARBA00013059"/>
    </source>
</evidence>
<dbReference type="PANTHER" id="PTHR21499">
    <property type="entry name" value="ASPARTATE KINASE"/>
    <property type="match status" value="1"/>
</dbReference>
<keyword evidence="5 9" id="KW-0418">Kinase</keyword>
<dbReference type="RefSeq" id="WP_132553330.1">
    <property type="nucleotide sequence ID" value="NZ_SMBK01000018.1"/>
</dbReference>
<keyword evidence="3" id="KW-0808">Transferase</keyword>
<evidence type="ECO:0000256" key="7">
    <source>
        <dbReference type="ARBA" id="ARBA00047872"/>
    </source>
</evidence>
<dbReference type="PANTHER" id="PTHR21499:SF3">
    <property type="entry name" value="ASPARTOKINASE"/>
    <property type="match status" value="1"/>
</dbReference>
<dbReference type="GO" id="GO:0009090">
    <property type="term" value="P:homoserine biosynthetic process"/>
    <property type="evidence" value="ECO:0007669"/>
    <property type="project" value="TreeGrafter"/>
</dbReference>
<evidence type="ECO:0000256" key="1">
    <source>
        <dbReference type="ARBA" id="ARBA00010122"/>
    </source>
</evidence>
<comment type="catalytic activity">
    <reaction evidence="7">
        <text>L-aspartate + ATP = 4-phospho-L-aspartate + ADP</text>
        <dbReference type="Rhea" id="RHEA:23776"/>
        <dbReference type="ChEBI" id="CHEBI:29991"/>
        <dbReference type="ChEBI" id="CHEBI:30616"/>
        <dbReference type="ChEBI" id="CHEBI:57535"/>
        <dbReference type="ChEBI" id="CHEBI:456216"/>
        <dbReference type="EC" id="2.7.2.4"/>
    </reaction>
</comment>
<reference evidence="9 10" key="1">
    <citation type="submission" date="2019-03" db="EMBL/GenBank/DDBJ databases">
        <title>Genomic Encyclopedia of Type Strains, Phase IV (KMG-V): Genome sequencing to study the core and pangenomes of soil and plant-associated prokaryotes.</title>
        <authorList>
            <person name="Whitman W."/>
        </authorList>
    </citation>
    <scope>NUCLEOTIDE SEQUENCE [LARGE SCALE GENOMIC DNA]</scope>
    <source>
        <strain evidence="9 10">IE4868</strain>
    </source>
</reference>
<evidence type="ECO:0000256" key="4">
    <source>
        <dbReference type="ARBA" id="ARBA00022741"/>
    </source>
</evidence>
<feature type="domain" description="Aspartate/glutamate/uridylate kinase" evidence="8">
    <location>
        <begin position="3"/>
        <end position="227"/>
    </location>
</feature>
<evidence type="ECO:0000256" key="6">
    <source>
        <dbReference type="ARBA" id="ARBA00022840"/>
    </source>
</evidence>
<comment type="caution">
    <text evidence="9">The sequence shown here is derived from an EMBL/GenBank/DDBJ whole genome shotgun (WGS) entry which is preliminary data.</text>
</comment>
<dbReference type="GO" id="GO:0009089">
    <property type="term" value="P:lysine biosynthetic process via diaminopimelate"/>
    <property type="evidence" value="ECO:0007669"/>
    <property type="project" value="TreeGrafter"/>
</dbReference>
<keyword evidence="6" id="KW-0067">ATP-binding</keyword>
<evidence type="ECO:0000313" key="10">
    <source>
        <dbReference type="Proteomes" id="UP000295507"/>
    </source>
</evidence>
<dbReference type="InterPro" id="IPR036393">
    <property type="entry name" value="AceGlu_kinase-like_sf"/>
</dbReference>
<name>A0A4R3RMQ0_9HYPH</name>
<dbReference type="GO" id="GO:0005829">
    <property type="term" value="C:cytosol"/>
    <property type="evidence" value="ECO:0007669"/>
    <property type="project" value="TreeGrafter"/>
</dbReference>